<dbReference type="Gene3D" id="1.10.340.70">
    <property type="match status" value="1"/>
</dbReference>
<dbReference type="InterPro" id="IPR043128">
    <property type="entry name" value="Rev_trsase/Diguanyl_cyclase"/>
</dbReference>
<dbReference type="Pfam" id="PF13456">
    <property type="entry name" value="RVT_3"/>
    <property type="match status" value="1"/>
</dbReference>
<accession>A0A2Z6P6W9</accession>
<evidence type="ECO:0000259" key="8">
    <source>
        <dbReference type="PROSITE" id="PS50879"/>
    </source>
</evidence>
<protein>
    <recommendedName>
        <fullName evidence="8">RNase H type-1 domain-containing protein</fullName>
    </recommendedName>
</protein>
<evidence type="ECO:0000256" key="2">
    <source>
        <dbReference type="ARBA" id="ARBA00022695"/>
    </source>
</evidence>
<feature type="compositionally biased region" description="Basic and acidic residues" evidence="7">
    <location>
        <begin position="34"/>
        <end position="64"/>
    </location>
</feature>
<dbReference type="PANTHER" id="PTHR48475">
    <property type="entry name" value="RIBONUCLEASE H"/>
    <property type="match status" value="1"/>
</dbReference>
<keyword evidence="6" id="KW-0695">RNA-directed DNA polymerase</keyword>
<dbReference type="InterPro" id="IPR012337">
    <property type="entry name" value="RNaseH-like_sf"/>
</dbReference>
<keyword evidence="1" id="KW-0808">Transferase</keyword>
<evidence type="ECO:0000256" key="6">
    <source>
        <dbReference type="ARBA" id="ARBA00022918"/>
    </source>
</evidence>
<dbReference type="InterPro" id="IPR000477">
    <property type="entry name" value="RT_dom"/>
</dbReference>
<dbReference type="CDD" id="cd09279">
    <property type="entry name" value="RNase_HI_like"/>
    <property type="match status" value="1"/>
</dbReference>
<dbReference type="CDD" id="cd01647">
    <property type="entry name" value="RT_LTR"/>
    <property type="match status" value="1"/>
</dbReference>
<dbReference type="OrthoDB" id="1732478at2759"/>
<evidence type="ECO:0000313" key="9">
    <source>
        <dbReference type="EMBL" id="GAU44282.1"/>
    </source>
</evidence>
<organism evidence="9 10">
    <name type="scientific">Trifolium subterraneum</name>
    <name type="common">Subterranean clover</name>
    <dbReference type="NCBI Taxonomy" id="3900"/>
    <lineage>
        <taxon>Eukaryota</taxon>
        <taxon>Viridiplantae</taxon>
        <taxon>Streptophyta</taxon>
        <taxon>Embryophyta</taxon>
        <taxon>Tracheophyta</taxon>
        <taxon>Spermatophyta</taxon>
        <taxon>Magnoliopsida</taxon>
        <taxon>eudicotyledons</taxon>
        <taxon>Gunneridae</taxon>
        <taxon>Pentapetalae</taxon>
        <taxon>rosids</taxon>
        <taxon>fabids</taxon>
        <taxon>Fabales</taxon>
        <taxon>Fabaceae</taxon>
        <taxon>Papilionoideae</taxon>
        <taxon>50 kb inversion clade</taxon>
        <taxon>NPAAA clade</taxon>
        <taxon>Hologalegina</taxon>
        <taxon>IRL clade</taxon>
        <taxon>Trifolieae</taxon>
        <taxon>Trifolium</taxon>
    </lineage>
</organism>
<dbReference type="Gene3D" id="3.30.70.270">
    <property type="match status" value="2"/>
</dbReference>
<dbReference type="InterPro" id="IPR041588">
    <property type="entry name" value="Integrase_H2C2"/>
</dbReference>
<evidence type="ECO:0000313" key="10">
    <source>
        <dbReference type="Proteomes" id="UP000242715"/>
    </source>
</evidence>
<gene>
    <name evidence="9" type="ORF">TSUD_371820</name>
</gene>
<dbReference type="Pfam" id="PF00078">
    <property type="entry name" value="RVT_1"/>
    <property type="match status" value="1"/>
</dbReference>
<dbReference type="GO" id="GO:0004523">
    <property type="term" value="F:RNA-DNA hybrid ribonuclease activity"/>
    <property type="evidence" value="ECO:0007669"/>
    <property type="project" value="InterPro"/>
</dbReference>
<keyword evidence="10" id="KW-1185">Reference proteome</keyword>
<dbReference type="Gene3D" id="3.30.420.10">
    <property type="entry name" value="Ribonuclease H-like superfamily/Ribonuclease H"/>
    <property type="match status" value="1"/>
</dbReference>
<keyword evidence="4" id="KW-0255">Endonuclease</keyword>
<dbReference type="GO" id="GO:0003676">
    <property type="term" value="F:nucleic acid binding"/>
    <property type="evidence" value="ECO:0007669"/>
    <property type="project" value="InterPro"/>
</dbReference>
<evidence type="ECO:0000256" key="4">
    <source>
        <dbReference type="ARBA" id="ARBA00022759"/>
    </source>
</evidence>
<proteinExistence type="predicted"/>
<dbReference type="SUPFAM" id="SSF56672">
    <property type="entry name" value="DNA/RNA polymerases"/>
    <property type="match status" value="1"/>
</dbReference>
<keyword evidence="5" id="KW-0378">Hydrolase</keyword>
<keyword evidence="2" id="KW-0548">Nucleotidyltransferase</keyword>
<dbReference type="GO" id="GO:0003964">
    <property type="term" value="F:RNA-directed DNA polymerase activity"/>
    <property type="evidence" value="ECO:0007669"/>
    <property type="project" value="UniProtKB-KW"/>
</dbReference>
<evidence type="ECO:0000256" key="1">
    <source>
        <dbReference type="ARBA" id="ARBA00022679"/>
    </source>
</evidence>
<dbReference type="Pfam" id="PF17921">
    <property type="entry name" value="Integrase_H2C2"/>
    <property type="match status" value="1"/>
</dbReference>
<dbReference type="AlphaFoldDB" id="A0A2Z6P6W9"/>
<sequence length="670" mass="75934">METLRLRGGASEQPKTSTKPPPPQPPQNVSLVDLDSRHSKQEHKEEKNLRKDKKEADAASRENLRPIPDGDFELIPLREDPSRNLKIGKDVPDLARKQLVACLKDNADLFAWSASEMPGLDPNIACHQLTVDEAASVVVQRYNQIPMAVADRTKTAFMTESGNYYYNVMPFGLKNVGATYQRMMNKVFRGEIGDMLEVYMDDMIVKSHEEVDHTIHLQKVFEQARKVNMKFNPEKCTFGIRAGKFLGFYLTERGIEANPDKCRAFTEFPTPNDKNSIQTLNGILTALSRFVAKSAQHALPLFKLLRKEFAFEWTEECFSATLIRETLEGKKPVYFTSKDLQGPELRYQRIEKVALALVTAARRLRYYFLAHTIVVRTDQPIKSLLVRPDMTIFVDGASNATGAGTGIILENEEGILIEVSLALSFPTSNNQAEYETFLVGLRLAEDVGAKEIKIYTDSQLVASQVLGEYQVKNDNLSEYLALVKERITKFDSAEIQHVPREHNKRADILSKLASTKRKNGNKSCTTIFAHGTLPNDEKEAATVKRRACSYTLLDNKLYRRGFSIPLLKCADEATADYILREIHEGINSQHLGGRSLARKALRAGYYWPTMQQDAKEHVKKCDKCQRHGDMHLAPRHELKSLSSAWPFAWWGMDILGPFTRGNLQFRYLIV</sequence>
<name>A0A2Z6P6W9_TRISU</name>
<dbReference type="PANTHER" id="PTHR48475:SF2">
    <property type="entry name" value="RIBONUCLEASE H"/>
    <property type="match status" value="1"/>
</dbReference>
<dbReference type="Gene3D" id="3.10.10.10">
    <property type="entry name" value="HIV Type 1 Reverse Transcriptase, subunit A, domain 1"/>
    <property type="match status" value="1"/>
</dbReference>
<dbReference type="PROSITE" id="PS50879">
    <property type="entry name" value="RNASE_H_1"/>
    <property type="match status" value="1"/>
</dbReference>
<evidence type="ECO:0000256" key="3">
    <source>
        <dbReference type="ARBA" id="ARBA00022722"/>
    </source>
</evidence>
<dbReference type="SUPFAM" id="SSF53098">
    <property type="entry name" value="Ribonuclease H-like"/>
    <property type="match status" value="1"/>
</dbReference>
<dbReference type="InterPro" id="IPR002156">
    <property type="entry name" value="RNaseH_domain"/>
</dbReference>
<reference evidence="10" key="1">
    <citation type="journal article" date="2017" name="Front. Plant Sci.">
        <title>Climate Clever Clovers: New Paradigm to Reduce the Environmental Footprint of Ruminants by Breeding Low Methanogenic Forages Utilizing Haplotype Variation.</title>
        <authorList>
            <person name="Kaur P."/>
            <person name="Appels R."/>
            <person name="Bayer P.E."/>
            <person name="Keeble-Gagnere G."/>
            <person name="Wang J."/>
            <person name="Hirakawa H."/>
            <person name="Shirasawa K."/>
            <person name="Vercoe P."/>
            <person name="Stefanova K."/>
            <person name="Durmic Z."/>
            <person name="Nichols P."/>
            <person name="Revell C."/>
            <person name="Isobe S.N."/>
            <person name="Edwards D."/>
            <person name="Erskine W."/>
        </authorList>
    </citation>
    <scope>NUCLEOTIDE SEQUENCE [LARGE SCALE GENOMIC DNA]</scope>
    <source>
        <strain evidence="10">cv. Daliak</strain>
    </source>
</reference>
<feature type="region of interest" description="Disordered" evidence="7">
    <location>
        <begin position="1"/>
        <end position="72"/>
    </location>
</feature>
<evidence type="ECO:0000256" key="7">
    <source>
        <dbReference type="SAM" id="MobiDB-lite"/>
    </source>
</evidence>
<dbReference type="Proteomes" id="UP000242715">
    <property type="component" value="Unassembled WGS sequence"/>
</dbReference>
<keyword evidence="3" id="KW-0540">Nuclease</keyword>
<dbReference type="EMBL" id="DF974031">
    <property type="protein sequence ID" value="GAU44282.1"/>
    <property type="molecule type" value="Genomic_DNA"/>
</dbReference>
<dbReference type="InterPro" id="IPR036397">
    <property type="entry name" value="RNaseH_sf"/>
</dbReference>
<evidence type="ECO:0000256" key="5">
    <source>
        <dbReference type="ARBA" id="ARBA00022801"/>
    </source>
</evidence>
<dbReference type="Pfam" id="PF17917">
    <property type="entry name" value="RT_RNaseH"/>
    <property type="match status" value="1"/>
</dbReference>
<feature type="domain" description="RNase H type-1" evidence="8">
    <location>
        <begin position="386"/>
        <end position="515"/>
    </location>
</feature>
<dbReference type="InterPro" id="IPR043502">
    <property type="entry name" value="DNA/RNA_pol_sf"/>
</dbReference>
<dbReference type="InterPro" id="IPR041373">
    <property type="entry name" value="RT_RNaseH"/>
</dbReference>